<dbReference type="SUPFAM" id="SSF51735">
    <property type="entry name" value="NAD(P)-binding Rossmann-fold domains"/>
    <property type="match status" value="1"/>
</dbReference>
<name>A0A8H6J1H7_9PEZI</name>
<comment type="caution">
    <text evidence="3">The sequence shown here is derived from an EMBL/GenBank/DDBJ whole genome shotgun (WGS) entry which is preliminary data.</text>
</comment>
<gene>
    <name evidence="3" type="ORF">CSOJ01_10033</name>
</gene>
<evidence type="ECO:0000256" key="1">
    <source>
        <dbReference type="ARBA" id="ARBA00006484"/>
    </source>
</evidence>
<dbReference type="AlphaFoldDB" id="A0A8H6J1H7"/>
<dbReference type="InterPro" id="IPR036291">
    <property type="entry name" value="NAD(P)-bd_dom_sf"/>
</dbReference>
<dbReference type="Gene3D" id="3.40.50.720">
    <property type="entry name" value="NAD(P)-binding Rossmann-like Domain"/>
    <property type="match status" value="1"/>
</dbReference>
<dbReference type="EMBL" id="WIGN01000202">
    <property type="protein sequence ID" value="KAF6804682.1"/>
    <property type="molecule type" value="Genomic_DNA"/>
</dbReference>
<dbReference type="PRINTS" id="PR00081">
    <property type="entry name" value="GDHRDH"/>
</dbReference>
<sequence length="340" mass="36305">MDAFHPYADLFANPEGPGDARPTAFQIIHDNDLVGKWSGKVVLITGGTSGMGLVSARALRLTGADVYITARDLAKAEAVIAEITSSVEGGGKLEVIEMDLDSLESVKQAAKDFLAKSSTLNVLINNAGIMAIPEPIKTKDGFDQQFGVNHLAHFTLTALLLPTLVASSTPSFNSRVVSLTSSGHRYSPVDLADPNFASRPYNPWVAYGQSKTANLWMTNHLDRLYGSKGVHAVSCQPGIVVTPLHKHVDAATGDAWQSDEKVRVGIKTPEQGAATPVWAAVAPVWEGTGGKYLFDVAVGGPARDPMSMADHGYGAHAFDEESERKLWELSLELTGVKIDV</sequence>
<protein>
    <submittedName>
        <fullName evidence="3">Putative short-chain dehydrogenase</fullName>
    </submittedName>
</protein>
<keyword evidence="4" id="KW-1185">Reference proteome</keyword>
<keyword evidence="2" id="KW-0560">Oxidoreductase</keyword>
<evidence type="ECO:0000256" key="2">
    <source>
        <dbReference type="ARBA" id="ARBA00023002"/>
    </source>
</evidence>
<proteinExistence type="inferred from homology"/>
<comment type="similarity">
    <text evidence="1">Belongs to the short-chain dehydrogenases/reductases (SDR) family.</text>
</comment>
<accession>A0A8H6J1H7</accession>
<dbReference type="InterPro" id="IPR002347">
    <property type="entry name" value="SDR_fam"/>
</dbReference>
<dbReference type="GO" id="GO:0016491">
    <property type="term" value="F:oxidoreductase activity"/>
    <property type="evidence" value="ECO:0007669"/>
    <property type="project" value="UniProtKB-KW"/>
</dbReference>
<organism evidence="3 4">
    <name type="scientific">Colletotrichum sojae</name>
    <dbReference type="NCBI Taxonomy" id="2175907"/>
    <lineage>
        <taxon>Eukaryota</taxon>
        <taxon>Fungi</taxon>
        <taxon>Dikarya</taxon>
        <taxon>Ascomycota</taxon>
        <taxon>Pezizomycotina</taxon>
        <taxon>Sordariomycetes</taxon>
        <taxon>Hypocreomycetidae</taxon>
        <taxon>Glomerellales</taxon>
        <taxon>Glomerellaceae</taxon>
        <taxon>Colletotrichum</taxon>
        <taxon>Colletotrichum orchidearum species complex</taxon>
    </lineage>
</organism>
<evidence type="ECO:0000313" key="4">
    <source>
        <dbReference type="Proteomes" id="UP000652219"/>
    </source>
</evidence>
<dbReference type="Proteomes" id="UP000652219">
    <property type="component" value="Unassembled WGS sequence"/>
</dbReference>
<dbReference type="Pfam" id="PF00106">
    <property type="entry name" value="adh_short"/>
    <property type="match status" value="1"/>
</dbReference>
<evidence type="ECO:0000313" key="3">
    <source>
        <dbReference type="EMBL" id="KAF6804682.1"/>
    </source>
</evidence>
<reference evidence="3 4" key="1">
    <citation type="journal article" date="2020" name="Phytopathology">
        <title>Genome Sequence Resources of Colletotrichum truncatum, C. plurivorum, C. musicola, and C. sojae: Four Species Pathogenic to Soybean (Glycine max).</title>
        <authorList>
            <person name="Rogerio F."/>
            <person name="Boufleur T.R."/>
            <person name="Ciampi-Guillardi M."/>
            <person name="Sukno S.A."/>
            <person name="Thon M.R."/>
            <person name="Massola Junior N.S."/>
            <person name="Baroncelli R."/>
        </authorList>
    </citation>
    <scope>NUCLEOTIDE SEQUENCE [LARGE SCALE GENOMIC DNA]</scope>
    <source>
        <strain evidence="3 4">LFN0009</strain>
    </source>
</reference>
<dbReference type="PANTHER" id="PTHR24320">
    <property type="entry name" value="RETINOL DEHYDROGENASE"/>
    <property type="match status" value="1"/>
</dbReference>
<dbReference type="PANTHER" id="PTHR24320:SF272">
    <property type="entry name" value="NAD(P)-BINDING ROSSMANN-FOLD SUPERFAMILY PROTEIN"/>
    <property type="match status" value="1"/>
</dbReference>